<dbReference type="PROSITE" id="PS50097">
    <property type="entry name" value="BTB"/>
    <property type="match status" value="1"/>
</dbReference>
<accession>A0AAV9JIU5</accession>
<dbReference type="EMBL" id="JAVFHQ010000021">
    <property type="protein sequence ID" value="KAK4545145.1"/>
    <property type="molecule type" value="Genomic_DNA"/>
</dbReference>
<dbReference type="InterPro" id="IPR000210">
    <property type="entry name" value="BTB/POZ_dom"/>
</dbReference>
<sequence length="212" mass="23676">MTPSNGMLARLYRTGGFADISIGTETKTFQVHKSIVCTQSSFFAAALTGKSQEAEARHIDVEEPEAIIDNLLHHMYELEVPLLGTELLIRIQRTVWEIPMESMEGRVRALLQLQAAADKYGVVGLTELCSAAIMPWLFPWPRSATLTKLGVLLWSDNRPINHAARDKVVDLTARNAAVVRDDEAWTTLHSNSQYCKEVLKYAMKEHRAGGNL</sequence>
<dbReference type="Pfam" id="PF00651">
    <property type="entry name" value="BTB"/>
    <property type="match status" value="1"/>
</dbReference>
<dbReference type="Proteomes" id="UP001324427">
    <property type="component" value="Unassembled WGS sequence"/>
</dbReference>
<reference evidence="2 3" key="1">
    <citation type="submission" date="2021-11" db="EMBL/GenBank/DDBJ databases">
        <title>Black yeast isolated from Biological Soil Crust.</title>
        <authorList>
            <person name="Kurbessoian T."/>
        </authorList>
    </citation>
    <scope>NUCLEOTIDE SEQUENCE [LARGE SCALE GENOMIC DNA]</scope>
    <source>
        <strain evidence="2 3">CCFEE 5522</strain>
    </source>
</reference>
<dbReference type="SUPFAM" id="SSF54695">
    <property type="entry name" value="POZ domain"/>
    <property type="match status" value="1"/>
</dbReference>
<dbReference type="CDD" id="cd18186">
    <property type="entry name" value="BTB_POZ_ZBTB_KLHL-like"/>
    <property type="match status" value="1"/>
</dbReference>
<feature type="domain" description="BTB" evidence="1">
    <location>
        <begin position="18"/>
        <end position="84"/>
    </location>
</feature>
<dbReference type="Gene3D" id="3.30.710.10">
    <property type="entry name" value="Potassium Channel Kv1.1, Chain A"/>
    <property type="match status" value="1"/>
</dbReference>
<dbReference type="PANTHER" id="PTHR47843">
    <property type="entry name" value="BTB DOMAIN-CONTAINING PROTEIN-RELATED"/>
    <property type="match status" value="1"/>
</dbReference>
<dbReference type="InterPro" id="IPR011333">
    <property type="entry name" value="SKP1/BTB/POZ_sf"/>
</dbReference>
<comment type="caution">
    <text evidence="2">The sequence shown here is derived from an EMBL/GenBank/DDBJ whole genome shotgun (WGS) entry which is preliminary data.</text>
</comment>
<organism evidence="2 3">
    <name type="scientific">Oleoguttula mirabilis</name>
    <dbReference type="NCBI Taxonomy" id="1507867"/>
    <lineage>
        <taxon>Eukaryota</taxon>
        <taxon>Fungi</taxon>
        <taxon>Dikarya</taxon>
        <taxon>Ascomycota</taxon>
        <taxon>Pezizomycotina</taxon>
        <taxon>Dothideomycetes</taxon>
        <taxon>Dothideomycetidae</taxon>
        <taxon>Mycosphaerellales</taxon>
        <taxon>Teratosphaeriaceae</taxon>
        <taxon>Oleoguttula</taxon>
    </lineage>
</organism>
<dbReference type="AlphaFoldDB" id="A0AAV9JIU5"/>
<dbReference type="PANTHER" id="PTHR47843:SF5">
    <property type="entry name" value="BTB_POZ DOMAIN PROTEIN"/>
    <property type="match status" value="1"/>
</dbReference>
<evidence type="ECO:0000313" key="3">
    <source>
        <dbReference type="Proteomes" id="UP001324427"/>
    </source>
</evidence>
<name>A0AAV9JIU5_9PEZI</name>
<keyword evidence="3" id="KW-1185">Reference proteome</keyword>
<gene>
    <name evidence="2" type="ORF">LTR36_003696</name>
</gene>
<proteinExistence type="predicted"/>
<evidence type="ECO:0000313" key="2">
    <source>
        <dbReference type="EMBL" id="KAK4545145.1"/>
    </source>
</evidence>
<protein>
    <recommendedName>
        <fullName evidence="1">BTB domain-containing protein</fullName>
    </recommendedName>
</protein>
<dbReference type="SMART" id="SM00225">
    <property type="entry name" value="BTB"/>
    <property type="match status" value="1"/>
</dbReference>
<evidence type="ECO:0000259" key="1">
    <source>
        <dbReference type="PROSITE" id="PS50097"/>
    </source>
</evidence>